<reference evidence="1 2" key="1">
    <citation type="submission" date="2023-11" db="EMBL/GenBank/DDBJ databases">
        <title>Halocaridina rubra genome assembly.</title>
        <authorList>
            <person name="Smith C."/>
        </authorList>
    </citation>
    <scope>NUCLEOTIDE SEQUENCE [LARGE SCALE GENOMIC DNA]</scope>
    <source>
        <strain evidence="1">EP-1</strain>
        <tissue evidence="1">Whole</tissue>
    </source>
</reference>
<keyword evidence="2" id="KW-1185">Reference proteome</keyword>
<accession>A0AAN8X6P7</accession>
<evidence type="ECO:0000313" key="2">
    <source>
        <dbReference type="Proteomes" id="UP001381693"/>
    </source>
</evidence>
<proteinExistence type="predicted"/>
<comment type="caution">
    <text evidence="1">The sequence shown here is derived from an EMBL/GenBank/DDBJ whole genome shotgun (WGS) entry which is preliminary data.</text>
</comment>
<organism evidence="1 2">
    <name type="scientific">Halocaridina rubra</name>
    <name type="common">Hawaiian red shrimp</name>
    <dbReference type="NCBI Taxonomy" id="373956"/>
    <lineage>
        <taxon>Eukaryota</taxon>
        <taxon>Metazoa</taxon>
        <taxon>Ecdysozoa</taxon>
        <taxon>Arthropoda</taxon>
        <taxon>Crustacea</taxon>
        <taxon>Multicrustacea</taxon>
        <taxon>Malacostraca</taxon>
        <taxon>Eumalacostraca</taxon>
        <taxon>Eucarida</taxon>
        <taxon>Decapoda</taxon>
        <taxon>Pleocyemata</taxon>
        <taxon>Caridea</taxon>
        <taxon>Atyoidea</taxon>
        <taxon>Atyidae</taxon>
        <taxon>Halocaridina</taxon>
    </lineage>
</organism>
<gene>
    <name evidence="1" type="ORF">SK128_015049</name>
</gene>
<protein>
    <recommendedName>
        <fullName evidence="3">ShKT domain-containing protein</fullName>
    </recommendedName>
</protein>
<evidence type="ECO:0000313" key="1">
    <source>
        <dbReference type="EMBL" id="KAK7078747.1"/>
    </source>
</evidence>
<evidence type="ECO:0008006" key="3">
    <source>
        <dbReference type="Google" id="ProtNLM"/>
    </source>
</evidence>
<sequence length="100" mass="10796">MLVNCPLTCDSCLPQTPAECVDKGDSSSCFLGAALGECEANPSYYLRRCAASCSEFLPDVCALQTRDLGIIASIIPIMVCTIIGEYSNKFKIVMQLDSFN</sequence>
<dbReference type="Proteomes" id="UP001381693">
    <property type="component" value="Unassembled WGS sequence"/>
</dbReference>
<dbReference type="AlphaFoldDB" id="A0AAN8X6P7"/>
<dbReference type="EMBL" id="JAXCGZ010007679">
    <property type="protein sequence ID" value="KAK7078747.1"/>
    <property type="molecule type" value="Genomic_DNA"/>
</dbReference>
<name>A0AAN8X6P7_HALRR</name>